<reference evidence="2 3" key="1">
    <citation type="submission" date="2024-02" db="EMBL/GenBank/DDBJ databases">
        <title>De novo assembly and annotation of 12 fungi associated with fruit tree decline syndrome in Ontario, Canada.</title>
        <authorList>
            <person name="Sulman M."/>
            <person name="Ellouze W."/>
            <person name="Ilyukhin E."/>
        </authorList>
    </citation>
    <scope>NUCLEOTIDE SEQUENCE [LARGE SCALE GENOMIC DNA]</scope>
    <source>
        <strain evidence="2 3">M97-236</strain>
    </source>
</reference>
<dbReference type="Gene3D" id="3.30.710.10">
    <property type="entry name" value="Potassium Channel Kv1.1, Chain A"/>
    <property type="match status" value="2"/>
</dbReference>
<sequence>MADSRKGKRGRFGPSARSGIVAVEVGPDRVKYYIHEALLVEHSEYFQKALNGPWMEAKGKSFDVFVDWLYYGRLPPEYEGWLEEGPGEGVDYAWFVAMEQARIRVCALGDRLLSASFCRAAEHDFIDRLDIAAGSVTPYPQVIIFAFAHLPPTSLILQALIDVYCNNYNENNYDKKNTWDVAELQLQEQLPHSFLVGVMRRYAKVKNGLQEKLRPLLTIAINKVAQQGIVTVKIGSAQTEYFIHKTQLQQYSEHFKKAFNGSWKESEEGTIYPEGFEYYTFNVFVDWLYTQKLPETLLGWLSEAEEKIDFDKRYAHQVALLRACAFGDRFLAPAFSRACQDHVVKWFTKAAHAPLYEAVIYAFENLPSDSIVLQLLIDAHCRYFYQNADTEENGELERRQQLPKAF</sequence>
<evidence type="ECO:0000259" key="1">
    <source>
        <dbReference type="PROSITE" id="PS50097"/>
    </source>
</evidence>
<comment type="caution">
    <text evidence="2">The sequence shown here is derived from an EMBL/GenBank/DDBJ whole genome shotgun (WGS) entry which is preliminary data.</text>
</comment>
<proteinExistence type="predicted"/>
<gene>
    <name evidence="2" type="ORF">SLS59_007426</name>
</gene>
<dbReference type="Proteomes" id="UP001521222">
    <property type="component" value="Unassembled WGS sequence"/>
</dbReference>
<dbReference type="CDD" id="cd18186">
    <property type="entry name" value="BTB_POZ_ZBTB_KLHL-like"/>
    <property type="match status" value="2"/>
</dbReference>
<feature type="domain" description="BTB" evidence="1">
    <location>
        <begin position="230"/>
        <end position="297"/>
    </location>
</feature>
<evidence type="ECO:0000313" key="2">
    <source>
        <dbReference type="EMBL" id="KAL1597396.1"/>
    </source>
</evidence>
<dbReference type="PROSITE" id="PS50097">
    <property type="entry name" value="BTB"/>
    <property type="match status" value="1"/>
</dbReference>
<dbReference type="InterPro" id="IPR011333">
    <property type="entry name" value="SKP1/BTB/POZ_sf"/>
</dbReference>
<accession>A0ABR3QZ13</accession>
<name>A0ABR3QZ13_9PLEO</name>
<dbReference type="Pfam" id="PF00651">
    <property type="entry name" value="BTB"/>
    <property type="match status" value="1"/>
</dbReference>
<dbReference type="EMBL" id="JAKIXB020000026">
    <property type="protein sequence ID" value="KAL1597396.1"/>
    <property type="molecule type" value="Genomic_DNA"/>
</dbReference>
<dbReference type="SUPFAM" id="SSF54695">
    <property type="entry name" value="POZ domain"/>
    <property type="match status" value="2"/>
</dbReference>
<dbReference type="PANTHER" id="PTHR47843">
    <property type="entry name" value="BTB DOMAIN-CONTAINING PROTEIN-RELATED"/>
    <property type="match status" value="1"/>
</dbReference>
<evidence type="ECO:0000313" key="3">
    <source>
        <dbReference type="Proteomes" id="UP001521222"/>
    </source>
</evidence>
<protein>
    <recommendedName>
        <fullName evidence="1">BTB domain-containing protein</fullName>
    </recommendedName>
</protein>
<organism evidence="2 3">
    <name type="scientific">Nothophoma quercina</name>
    <dbReference type="NCBI Taxonomy" id="749835"/>
    <lineage>
        <taxon>Eukaryota</taxon>
        <taxon>Fungi</taxon>
        <taxon>Dikarya</taxon>
        <taxon>Ascomycota</taxon>
        <taxon>Pezizomycotina</taxon>
        <taxon>Dothideomycetes</taxon>
        <taxon>Pleosporomycetidae</taxon>
        <taxon>Pleosporales</taxon>
        <taxon>Pleosporineae</taxon>
        <taxon>Didymellaceae</taxon>
        <taxon>Nothophoma</taxon>
    </lineage>
</organism>
<dbReference type="InterPro" id="IPR000210">
    <property type="entry name" value="BTB/POZ_dom"/>
</dbReference>
<keyword evidence="3" id="KW-1185">Reference proteome</keyword>
<dbReference type="PANTHER" id="PTHR47843:SF2">
    <property type="entry name" value="BTB DOMAIN-CONTAINING PROTEIN"/>
    <property type="match status" value="1"/>
</dbReference>